<dbReference type="HOGENOM" id="CLU_1089182_0_0_6"/>
<sequence length="255" mass="27352">MIKNTSPTGLLIIILTTPALLNAAPIIEGEADLLTSFFSHSPGGPLSGRVEMDGVRGIDTPANDGVFLFSFNGFGETILNFETGDLISLDGGVYTWNGGGFITQSGALGPPSTMGAGDFIVPDITFLAGEWMGPITGQIEDSGDFVVRGSGTDVKDQTLLDFYGIPAADNSWQYSFELSLAPEEIVFQPDGSFDLFADISRPNLFFNNTNTATSVPAPTTLILFMIGLVTLGFYNFRRKRSNLHNPFDSSVAWVQ</sequence>
<name>Q3J932_NITOC</name>
<dbReference type="InParanoid" id="Q3J932"/>
<organism evidence="2 3">
    <name type="scientific">Nitrosococcus oceani (strain ATCC 19707 / BCRC 17464 / JCM 30415 / NCIMB 11848 / C-107)</name>
    <dbReference type="NCBI Taxonomy" id="323261"/>
    <lineage>
        <taxon>Bacteria</taxon>
        <taxon>Pseudomonadati</taxon>
        <taxon>Pseudomonadota</taxon>
        <taxon>Gammaproteobacteria</taxon>
        <taxon>Chromatiales</taxon>
        <taxon>Chromatiaceae</taxon>
        <taxon>Nitrosococcus</taxon>
    </lineage>
</organism>
<dbReference type="EMBL" id="CP000127">
    <property type="protein sequence ID" value="ABA58664.1"/>
    <property type="molecule type" value="Genomic_DNA"/>
</dbReference>
<accession>Q3J932</accession>
<keyword evidence="3" id="KW-1185">Reference proteome</keyword>
<evidence type="ECO:0000313" key="3">
    <source>
        <dbReference type="Proteomes" id="UP000006838"/>
    </source>
</evidence>
<evidence type="ECO:0008006" key="4">
    <source>
        <dbReference type="Google" id="ProtNLM"/>
    </source>
</evidence>
<keyword evidence="1" id="KW-1133">Transmembrane helix</keyword>
<reference evidence="3" key="1">
    <citation type="journal article" date="2006" name="Appl. Environ. Microbiol.">
        <title>Complete genome sequence of the marine, chemolithoautotrophic, ammonia-oxidizing bacterium Nitrosococcus oceani ATCC 19707.</title>
        <authorList>
            <person name="Klotz M.G."/>
            <person name="Arp D.J."/>
            <person name="Chain P.S.G."/>
            <person name="El-Sheikh A.F."/>
            <person name="Hauser L.J."/>
            <person name="Hommes N.G."/>
            <person name="Larimer F.W."/>
            <person name="Malfatti S.A."/>
            <person name="Norton J.M."/>
            <person name="Poret-Peterson A.T."/>
            <person name="Vergez L.M."/>
            <person name="Ward B.B."/>
        </authorList>
    </citation>
    <scope>NUCLEOTIDE SEQUENCE [LARGE SCALE GENOMIC DNA]</scope>
    <source>
        <strain evidence="3">ATCC 19707 / BCRC 17464 / NCIMB 11848 / C-107</strain>
    </source>
</reference>
<dbReference type="InterPro" id="IPR013424">
    <property type="entry name" value="Ice-binding_C"/>
</dbReference>
<dbReference type="RefSeq" id="WP_011330895.1">
    <property type="nucleotide sequence ID" value="NC_007484.1"/>
</dbReference>
<keyword evidence="1" id="KW-0812">Transmembrane</keyword>
<dbReference type="AlphaFoldDB" id="Q3J932"/>
<evidence type="ECO:0000256" key="1">
    <source>
        <dbReference type="SAM" id="Phobius"/>
    </source>
</evidence>
<gene>
    <name evidence="2" type="ordered locus">Noc_2204</name>
</gene>
<dbReference type="Proteomes" id="UP000006838">
    <property type="component" value="Chromosome"/>
</dbReference>
<feature type="transmembrane region" description="Helical" evidence="1">
    <location>
        <begin position="215"/>
        <end position="236"/>
    </location>
</feature>
<dbReference type="KEGG" id="noc:Noc_2204"/>
<dbReference type="NCBIfam" id="TIGR02595">
    <property type="entry name" value="PEP_CTERM"/>
    <property type="match status" value="1"/>
</dbReference>
<keyword evidence="1" id="KW-0472">Membrane</keyword>
<evidence type="ECO:0000313" key="2">
    <source>
        <dbReference type="EMBL" id="ABA58664.1"/>
    </source>
</evidence>
<proteinExistence type="predicted"/>
<protein>
    <recommendedName>
        <fullName evidence="4">PEP-CTERM protein-sorting domain-containing protein</fullName>
    </recommendedName>
</protein>